<sequence length="315" mass="34828">MASAVLADPTRAQEGTNRGSGPAMEESENDVGSLEQLLLYAEEHYLAGELPLGDHLGKNSVGGIVPLSRVPPHPYTRLSSVPKTNRDSSLNTTFCQYVTFHIDLVWHHCRRSSRCYGVKGSARKGLLDLRFASARCLEIVCGTIDTPTSARIVERVTGGSTSACRTILRSSLLVVFLVTPGPVFRAWVPSRVHCSQQFLTAHSERSTWPETRRVDQPAVFIPMIRPLSNSLNLGRNITHRFIFYDHKSLLRGHGCQVFKVKDSWLASHKFEPSAAQDPPCRGGRSTLNLSQLKRSHVDVVWKFGEGDARSGVIVT</sequence>
<organism evidence="2 3">
    <name type="scientific">Trichonephila clavipes</name>
    <name type="common">Golden silk orbweaver</name>
    <name type="synonym">Nephila clavipes</name>
    <dbReference type="NCBI Taxonomy" id="2585209"/>
    <lineage>
        <taxon>Eukaryota</taxon>
        <taxon>Metazoa</taxon>
        <taxon>Ecdysozoa</taxon>
        <taxon>Arthropoda</taxon>
        <taxon>Chelicerata</taxon>
        <taxon>Arachnida</taxon>
        <taxon>Araneae</taxon>
        <taxon>Araneomorphae</taxon>
        <taxon>Entelegynae</taxon>
        <taxon>Araneoidea</taxon>
        <taxon>Nephilidae</taxon>
        <taxon>Trichonephila</taxon>
    </lineage>
</organism>
<protein>
    <submittedName>
        <fullName evidence="2">Uncharacterized protein</fullName>
    </submittedName>
</protein>
<accession>A0A8X6VUB9</accession>
<proteinExistence type="predicted"/>
<dbReference type="EMBL" id="BMAU01021361">
    <property type="protein sequence ID" value="GFY22619.1"/>
    <property type="molecule type" value="Genomic_DNA"/>
</dbReference>
<keyword evidence="3" id="KW-1185">Reference proteome</keyword>
<evidence type="ECO:0000256" key="1">
    <source>
        <dbReference type="SAM" id="MobiDB-lite"/>
    </source>
</evidence>
<feature type="region of interest" description="Disordered" evidence="1">
    <location>
        <begin position="1"/>
        <end position="28"/>
    </location>
</feature>
<comment type="caution">
    <text evidence="2">The sequence shown here is derived from an EMBL/GenBank/DDBJ whole genome shotgun (WGS) entry which is preliminary data.</text>
</comment>
<gene>
    <name evidence="2" type="primary">NCL1_61901</name>
    <name evidence="2" type="ORF">TNCV_2178801</name>
</gene>
<evidence type="ECO:0000313" key="3">
    <source>
        <dbReference type="Proteomes" id="UP000887159"/>
    </source>
</evidence>
<name>A0A8X6VUB9_TRICX</name>
<reference evidence="2" key="1">
    <citation type="submission" date="2020-08" db="EMBL/GenBank/DDBJ databases">
        <title>Multicomponent nature underlies the extraordinary mechanical properties of spider dragline silk.</title>
        <authorList>
            <person name="Kono N."/>
            <person name="Nakamura H."/>
            <person name="Mori M."/>
            <person name="Yoshida Y."/>
            <person name="Ohtoshi R."/>
            <person name="Malay A.D."/>
            <person name="Moran D.A.P."/>
            <person name="Tomita M."/>
            <person name="Numata K."/>
            <person name="Arakawa K."/>
        </authorList>
    </citation>
    <scope>NUCLEOTIDE SEQUENCE</scope>
</reference>
<evidence type="ECO:0000313" key="2">
    <source>
        <dbReference type="EMBL" id="GFY22619.1"/>
    </source>
</evidence>
<dbReference type="Proteomes" id="UP000887159">
    <property type="component" value="Unassembled WGS sequence"/>
</dbReference>
<dbReference type="AlphaFoldDB" id="A0A8X6VUB9"/>